<keyword evidence="2" id="KW-0732">Signal</keyword>
<feature type="compositionally biased region" description="Low complexity" evidence="1">
    <location>
        <begin position="58"/>
        <end position="94"/>
    </location>
</feature>
<dbReference type="AlphaFoldDB" id="A0A518CNC0"/>
<reference evidence="3 4" key="1">
    <citation type="submission" date="2019-02" db="EMBL/GenBank/DDBJ databases">
        <title>Deep-cultivation of Planctomycetes and their phenomic and genomic characterization uncovers novel biology.</title>
        <authorList>
            <person name="Wiegand S."/>
            <person name="Jogler M."/>
            <person name="Boedeker C."/>
            <person name="Pinto D."/>
            <person name="Vollmers J."/>
            <person name="Rivas-Marin E."/>
            <person name="Kohn T."/>
            <person name="Peeters S.H."/>
            <person name="Heuer A."/>
            <person name="Rast P."/>
            <person name="Oberbeckmann S."/>
            <person name="Bunk B."/>
            <person name="Jeske O."/>
            <person name="Meyerdierks A."/>
            <person name="Storesund J.E."/>
            <person name="Kallscheuer N."/>
            <person name="Luecker S."/>
            <person name="Lage O.M."/>
            <person name="Pohl T."/>
            <person name="Merkel B.J."/>
            <person name="Hornburger P."/>
            <person name="Mueller R.-W."/>
            <person name="Bruemmer F."/>
            <person name="Labrenz M."/>
            <person name="Spormann A.M."/>
            <person name="Op den Camp H."/>
            <person name="Overmann J."/>
            <person name="Amann R."/>
            <person name="Jetten M.S.M."/>
            <person name="Mascher T."/>
            <person name="Medema M.H."/>
            <person name="Devos D.P."/>
            <person name="Kaster A.-K."/>
            <person name="Ovreas L."/>
            <person name="Rohde M."/>
            <person name="Galperin M.Y."/>
            <person name="Jogler C."/>
        </authorList>
    </citation>
    <scope>NUCLEOTIDE SEQUENCE [LARGE SCALE GENOMIC DNA]</scope>
    <source>
        <strain evidence="3 4">Pla110</strain>
    </source>
</reference>
<feature type="compositionally biased region" description="Low complexity" evidence="1">
    <location>
        <begin position="39"/>
        <end position="51"/>
    </location>
</feature>
<proteinExistence type="predicted"/>
<feature type="region of interest" description="Disordered" evidence="1">
    <location>
        <begin position="22"/>
        <end position="102"/>
    </location>
</feature>
<dbReference type="RefSeq" id="WP_144995958.1">
    <property type="nucleotide sequence ID" value="NZ_CP036281.1"/>
</dbReference>
<sequence length="176" mass="18469" precursor="true">MNSRAILYCSLLLTVPVISLAHPGRTDSNGGHNDRKNGGYHYHSGGSSSNGSPGGSSGSNVSPLFNSSSSGLSSRRSSSINSGRSESPSTSRTTPADDKKSDEIAVKRLRLAKSQLKAGIENLQEIAETYSGTEAGAEAAFLSHNLMTEFVAIEAVLKGKEKPSSVEVTEKVDAKR</sequence>
<keyword evidence="4" id="KW-1185">Reference proteome</keyword>
<feature type="signal peptide" evidence="2">
    <location>
        <begin position="1"/>
        <end position="21"/>
    </location>
</feature>
<protein>
    <submittedName>
        <fullName evidence="3">Uncharacterized protein</fullName>
    </submittedName>
</protein>
<dbReference type="NCBIfam" id="NF033223">
    <property type="entry name" value="YHYH_alt"/>
    <property type="match status" value="1"/>
</dbReference>
<feature type="chain" id="PRO_5021784672" evidence="2">
    <location>
        <begin position="22"/>
        <end position="176"/>
    </location>
</feature>
<evidence type="ECO:0000256" key="2">
    <source>
        <dbReference type="SAM" id="SignalP"/>
    </source>
</evidence>
<evidence type="ECO:0000256" key="1">
    <source>
        <dbReference type="SAM" id="MobiDB-lite"/>
    </source>
</evidence>
<dbReference type="KEGG" id="plon:Pla110_24400"/>
<name>A0A518CNC0_9PLAN</name>
<evidence type="ECO:0000313" key="4">
    <source>
        <dbReference type="Proteomes" id="UP000317178"/>
    </source>
</evidence>
<dbReference type="InterPro" id="IPR047773">
    <property type="entry name" value="YHYH_dom_bact"/>
</dbReference>
<organism evidence="3 4">
    <name type="scientific">Polystyrenella longa</name>
    <dbReference type="NCBI Taxonomy" id="2528007"/>
    <lineage>
        <taxon>Bacteria</taxon>
        <taxon>Pseudomonadati</taxon>
        <taxon>Planctomycetota</taxon>
        <taxon>Planctomycetia</taxon>
        <taxon>Planctomycetales</taxon>
        <taxon>Planctomycetaceae</taxon>
        <taxon>Polystyrenella</taxon>
    </lineage>
</organism>
<dbReference type="EMBL" id="CP036281">
    <property type="protein sequence ID" value="QDU80708.1"/>
    <property type="molecule type" value="Genomic_DNA"/>
</dbReference>
<gene>
    <name evidence="3" type="ORF">Pla110_24400</name>
</gene>
<accession>A0A518CNC0</accession>
<dbReference type="Proteomes" id="UP000317178">
    <property type="component" value="Chromosome"/>
</dbReference>
<evidence type="ECO:0000313" key="3">
    <source>
        <dbReference type="EMBL" id="QDU80708.1"/>
    </source>
</evidence>
<dbReference type="OrthoDB" id="5366081at2"/>